<evidence type="ECO:0000313" key="3">
    <source>
        <dbReference type="Proteomes" id="UP000237673"/>
    </source>
</evidence>
<evidence type="ECO:0000256" key="1">
    <source>
        <dbReference type="SAM" id="MobiDB-lite"/>
    </source>
</evidence>
<reference evidence="2 3" key="1">
    <citation type="submission" date="2018-01" db="EMBL/GenBank/DDBJ databases">
        <title>Complete and assembled Genome of Pantoea calida DSM22759T.</title>
        <authorList>
            <person name="Stevens M.J.A."/>
            <person name="Zurfluh K."/>
            <person name="Stephan R."/>
        </authorList>
    </citation>
    <scope>NUCLEOTIDE SEQUENCE [LARGE SCALE GENOMIC DNA]</scope>
    <source>
        <strain evidence="2 3">DSM 22759</strain>
    </source>
</reference>
<accession>A0ABN5H7C9</accession>
<name>A0ABN5H7C9_9GAMM</name>
<protein>
    <submittedName>
        <fullName evidence="2">Uncharacterized protein</fullName>
    </submittedName>
</protein>
<dbReference type="EMBL" id="CP026378">
    <property type="protein sequence ID" value="AUY24535.1"/>
    <property type="molecule type" value="Genomic_DNA"/>
</dbReference>
<dbReference type="Proteomes" id="UP000237673">
    <property type="component" value="Chromosome"/>
</dbReference>
<gene>
    <name evidence="2" type="ORF">C2E16_06140</name>
</gene>
<keyword evidence="3" id="KW-1185">Reference proteome</keyword>
<sequence>MRHLADNEIDSDSFAVTHGNENGKETECELSITDFALRAAADVDAMLDALSQRDAQIAALAKQPPVAYTVSRVIEALSKGYLGTVTVCPDARQVSPVPLFLHAAPPAPVVQNEVAEVARAALDYIDALPSDVVASLPAMPGFDRSWADGALSLTAAPPAPVKLPSLKQTISGERYTWSDGVYNYQQDVIGILKAAGVVVEVADE</sequence>
<proteinExistence type="predicted"/>
<evidence type="ECO:0000313" key="2">
    <source>
        <dbReference type="EMBL" id="AUY24535.1"/>
    </source>
</evidence>
<organism evidence="2 3">
    <name type="scientific">Mixta calida</name>
    <dbReference type="NCBI Taxonomy" id="665913"/>
    <lineage>
        <taxon>Bacteria</taxon>
        <taxon>Pseudomonadati</taxon>
        <taxon>Pseudomonadota</taxon>
        <taxon>Gammaproteobacteria</taxon>
        <taxon>Enterobacterales</taxon>
        <taxon>Erwiniaceae</taxon>
        <taxon>Mixta</taxon>
    </lineage>
</organism>
<feature type="region of interest" description="Disordered" evidence="1">
    <location>
        <begin position="1"/>
        <end position="23"/>
    </location>
</feature>